<dbReference type="Proteomes" id="UP000256405">
    <property type="component" value="Unassembled WGS sequence"/>
</dbReference>
<evidence type="ECO:0000259" key="1">
    <source>
        <dbReference type="Pfam" id="PF13460"/>
    </source>
</evidence>
<dbReference type="SUPFAM" id="SSF51735">
    <property type="entry name" value="NAD(P)-binding Rossmann-fold domains"/>
    <property type="match status" value="1"/>
</dbReference>
<accession>A0A3E0DH64</accession>
<evidence type="ECO:0000313" key="2">
    <source>
        <dbReference type="EMBL" id="REG82034.1"/>
    </source>
</evidence>
<dbReference type="CDD" id="cd05243">
    <property type="entry name" value="SDR_a5"/>
    <property type="match status" value="1"/>
</dbReference>
<gene>
    <name evidence="2" type="ORF">C8N25_12323</name>
</gene>
<feature type="domain" description="NAD(P)-binding" evidence="1">
    <location>
        <begin position="12"/>
        <end position="190"/>
    </location>
</feature>
<dbReference type="InterPro" id="IPR036291">
    <property type="entry name" value="NAD(P)-bd_dom_sf"/>
</dbReference>
<proteinExistence type="predicted"/>
<keyword evidence="3" id="KW-1185">Reference proteome</keyword>
<dbReference type="EMBL" id="QUNF01000023">
    <property type="protein sequence ID" value="REG82034.1"/>
    <property type="molecule type" value="Genomic_DNA"/>
</dbReference>
<dbReference type="Pfam" id="PF13460">
    <property type="entry name" value="NAD_binding_10"/>
    <property type="match status" value="1"/>
</dbReference>
<protein>
    <submittedName>
        <fullName evidence="2">Uncharacterized protein YbjT (DUF2867 family)</fullName>
    </submittedName>
</protein>
<organism evidence="2 3">
    <name type="scientific">Algoriphagus antarcticus</name>
    <dbReference type="NCBI Taxonomy" id="238540"/>
    <lineage>
        <taxon>Bacteria</taxon>
        <taxon>Pseudomonadati</taxon>
        <taxon>Bacteroidota</taxon>
        <taxon>Cytophagia</taxon>
        <taxon>Cytophagales</taxon>
        <taxon>Cyclobacteriaceae</taxon>
        <taxon>Algoriphagus</taxon>
    </lineage>
</organism>
<sequence length="219" mass="24221">MKQDIQKILVIGANGSTGQIICNILDDSPGYRPVAMIRKESQKEHFEKRNIRTVIGDLEGDFEHAFENIDRVIFAAGAGGSSTEEKTIAVDQEGAKRSVDFAKKYHIQKFVMLSSMGAENPDKDSKLYKYLKAKHNADEHLKNSGLDYTIVRPGGLTDKEGEGKIQAEESFDEVGEISREDVAHTLVYVLPSAIAPNSYFEIVKGEDDVNVAIEKLSNS</sequence>
<name>A0A3E0DH64_9BACT</name>
<dbReference type="Gene3D" id="3.40.50.720">
    <property type="entry name" value="NAD(P)-binding Rossmann-like Domain"/>
    <property type="match status" value="1"/>
</dbReference>
<dbReference type="InterPro" id="IPR016040">
    <property type="entry name" value="NAD(P)-bd_dom"/>
</dbReference>
<dbReference type="PANTHER" id="PTHR15020:SF50">
    <property type="entry name" value="UPF0659 PROTEIN YMR090W"/>
    <property type="match status" value="1"/>
</dbReference>
<dbReference type="RefSeq" id="WP_205635878.1">
    <property type="nucleotide sequence ID" value="NZ_MSSW01000051.1"/>
</dbReference>
<comment type="caution">
    <text evidence="2">The sequence shown here is derived from an EMBL/GenBank/DDBJ whole genome shotgun (WGS) entry which is preliminary data.</text>
</comment>
<evidence type="ECO:0000313" key="3">
    <source>
        <dbReference type="Proteomes" id="UP000256405"/>
    </source>
</evidence>
<dbReference type="AlphaFoldDB" id="A0A3E0DH64"/>
<dbReference type="PANTHER" id="PTHR15020">
    <property type="entry name" value="FLAVIN REDUCTASE-RELATED"/>
    <property type="match status" value="1"/>
</dbReference>
<reference evidence="2 3" key="1">
    <citation type="submission" date="2018-08" db="EMBL/GenBank/DDBJ databases">
        <title>Genomic Encyclopedia of Archaeal and Bacterial Type Strains, Phase II (KMG-II): from individual species to whole genera.</title>
        <authorList>
            <person name="Goeker M."/>
        </authorList>
    </citation>
    <scope>NUCLEOTIDE SEQUENCE [LARGE SCALE GENOMIC DNA]</scope>
    <source>
        <strain evidence="2 3">DSM 15986</strain>
    </source>
</reference>